<comment type="caution">
    <text evidence="1">The sequence shown here is derived from an EMBL/GenBank/DDBJ whole genome shotgun (WGS) entry which is preliminary data.</text>
</comment>
<evidence type="ECO:0000313" key="1">
    <source>
        <dbReference type="EMBL" id="OUM47892.1"/>
    </source>
</evidence>
<gene>
    <name evidence="1" type="ORF">BW425_16030</name>
</gene>
<dbReference type="RefSeq" id="WP_033671409.1">
    <property type="nucleotide sequence ID" value="NZ_CP189809.1"/>
</dbReference>
<proteinExistence type="predicted"/>
<protein>
    <recommendedName>
        <fullName evidence="3">Group-specific protein</fullName>
    </recommendedName>
</protein>
<accession>A0A1Y3MJX6</accession>
<evidence type="ECO:0008006" key="3">
    <source>
        <dbReference type="Google" id="ProtNLM"/>
    </source>
</evidence>
<organism evidence="1 2">
    <name type="scientific">Bacillus pseudomycoides</name>
    <dbReference type="NCBI Taxonomy" id="64104"/>
    <lineage>
        <taxon>Bacteria</taxon>
        <taxon>Bacillati</taxon>
        <taxon>Bacillota</taxon>
        <taxon>Bacilli</taxon>
        <taxon>Bacillales</taxon>
        <taxon>Bacillaceae</taxon>
        <taxon>Bacillus</taxon>
        <taxon>Bacillus cereus group</taxon>
    </lineage>
</organism>
<dbReference type="Proteomes" id="UP000195321">
    <property type="component" value="Unassembled WGS sequence"/>
</dbReference>
<dbReference type="AlphaFoldDB" id="A0A1Y3MJX6"/>
<name>A0A1Y3MJX6_9BACI</name>
<sequence length="111" mass="13016">MEPKDQFQTYEVPWNEFTNALRSEMEKQVGADIIDQVVCDLKDGFEVYTYIQGDLDFEYKEELERKLGSDGKIPNLLTVMLLASIYHTSEENIRLYADRKDNPIVEVYVKQ</sequence>
<reference evidence="1 2" key="1">
    <citation type="submission" date="2017-02" db="EMBL/GenBank/DDBJ databases">
        <title>Bacillus pseudomycoides isolate FSL K6-0042.</title>
        <authorList>
            <person name="Kovac J."/>
        </authorList>
    </citation>
    <scope>NUCLEOTIDE SEQUENCE [LARGE SCALE GENOMIC DNA]</scope>
    <source>
        <strain evidence="1 2">FSL K6-0042</strain>
    </source>
</reference>
<evidence type="ECO:0000313" key="2">
    <source>
        <dbReference type="Proteomes" id="UP000195321"/>
    </source>
</evidence>
<dbReference type="EMBL" id="MWPX01000018">
    <property type="protein sequence ID" value="OUM47892.1"/>
    <property type="molecule type" value="Genomic_DNA"/>
</dbReference>